<dbReference type="Proteomes" id="UP000050301">
    <property type="component" value="Unassembled WGS sequence"/>
</dbReference>
<keyword evidence="3" id="KW-1185">Reference proteome</keyword>
<dbReference type="AlphaFoldDB" id="A0A0Q0RJK8"/>
<name>A0A0Q0RJK8_9ARCH</name>
<evidence type="ECO:0000259" key="1">
    <source>
        <dbReference type="PROSITE" id="PS51704"/>
    </source>
</evidence>
<evidence type="ECO:0000313" key="3">
    <source>
        <dbReference type="Proteomes" id="UP000050301"/>
    </source>
</evidence>
<protein>
    <recommendedName>
        <fullName evidence="1">GP-PDE domain-containing protein</fullName>
    </recommendedName>
</protein>
<dbReference type="PANTHER" id="PTHR46211">
    <property type="entry name" value="GLYCEROPHOSPHORYL DIESTER PHOSPHODIESTERASE"/>
    <property type="match status" value="1"/>
</dbReference>
<dbReference type="Gene3D" id="3.20.20.190">
    <property type="entry name" value="Phosphatidylinositol (PI) phosphodiesterase"/>
    <property type="match status" value="1"/>
</dbReference>
<dbReference type="PROSITE" id="PS51704">
    <property type="entry name" value="GP_PDE"/>
    <property type="match status" value="1"/>
</dbReference>
<dbReference type="RefSeq" id="WP_054964266.1">
    <property type="nucleotide sequence ID" value="NZ_LKBH01000121.1"/>
</dbReference>
<evidence type="ECO:0000313" key="2">
    <source>
        <dbReference type="EMBL" id="KQB35611.1"/>
    </source>
</evidence>
<sequence length="247" mass="28345">MEMYDYLTKNFVIIGHRGLPEKYPENTEISFKNAFNYTDAVELDVHLSADGGVYIVHDFNLKRLTGNDINIENLNSSEIDRLNIKGFKIPRLDYILKTYHEKYFFIELKTIDDSGSMVYNNIVTKTLEIIKNTGMKDHVCVISFNPFSLREMHALDDSIMLGLDYCDLSEKYMGKLNSVDLRELGISVYIPEYKNDKIDCLIKLRSLGFIVIPWTVDNYVDAVKIKNAGLNGIITNRADVMASMLKL</sequence>
<dbReference type="EMBL" id="LKBH01000121">
    <property type="protein sequence ID" value="KQB35611.1"/>
    <property type="molecule type" value="Genomic_DNA"/>
</dbReference>
<proteinExistence type="predicted"/>
<organism evidence="2 3">
    <name type="scientific">Acidiplasma cupricumulans</name>
    <dbReference type="NCBI Taxonomy" id="312540"/>
    <lineage>
        <taxon>Archaea</taxon>
        <taxon>Methanobacteriati</taxon>
        <taxon>Thermoplasmatota</taxon>
        <taxon>Thermoplasmata</taxon>
        <taxon>Thermoplasmatales</taxon>
        <taxon>Ferroplasmaceae</taxon>
        <taxon>Acidiplasma</taxon>
    </lineage>
</organism>
<reference evidence="2 3" key="1">
    <citation type="submission" date="2015-09" db="EMBL/GenBank/DDBJ databases">
        <title>Heavy metals and arsenic resistance mechanisms in polyextremophilic archaea of the family Ferroplasmaceae.</title>
        <authorList>
            <person name="Bulaev A.G."/>
            <person name="Kanygina A.V."/>
        </authorList>
    </citation>
    <scope>NUCLEOTIDE SEQUENCE [LARGE SCALE GENOMIC DNA]</scope>
    <source>
        <strain evidence="2 3">BH2</strain>
    </source>
</reference>
<dbReference type="Pfam" id="PF03009">
    <property type="entry name" value="GDPD"/>
    <property type="match status" value="1"/>
</dbReference>
<dbReference type="GO" id="GO:0006629">
    <property type="term" value="P:lipid metabolic process"/>
    <property type="evidence" value="ECO:0007669"/>
    <property type="project" value="InterPro"/>
</dbReference>
<feature type="domain" description="GP-PDE" evidence="1">
    <location>
        <begin position="11"/>
        <end position="245"/>
    </location>
</feature>
<gene>
    <name evidence="2" type="ORF">AOG55_06260</name>
</gene>
<dbReference type="InParanoid" id="A0A0Q0RJK8"/>
<dbReference type="InterPro" id="IPR030395">
    <property type="entry name" value="GP_PDE_dom"/>
</dbReference>
<dbReference type="InterPro" id="IPR017946">
    <property type="entry name" value="PLC-like_Pdiesterase_TIM-brl"/>
</dbReference>
<dbReference type="PANTHER" id="PTHR46211:SF14">
    <property type="entry name" value="GLYCEROPHOSPHODIESTER PHOSPHODIESTERASE"/>
    <property type="match status" value="1"/>
</dbReference>
<dbReference type="SUPFAM" id="SSF51695">
    <property type="entry name" value="PLC-like phosphodiesterases"/>
    <property type="match status" value="1"/>
</dbReference>
<accession>A0A0Q0RJK8</accession>
<dbReference type="CDD" id="cd08556">
    <property type="entry name" value="GDPD"/>
    <property type="match status" value="1"/>
</dbReference>
<comment type="caution">
    <text evidence="2">The sequence shown here is derived from an EMBL/GenBank/DDBJ whole genome shotgun (WGS) entry which is preliminary data.</text>
</comment>
<dbReference type="GO" id="GO:0008081">
    <property type="term" value="F:phosphoric diester hydrolase activity"/>
    <property type="evidence" value="ECO:0007669"/>
    <property type="project" value="InterPro"/>
</dbReference>